<proteinExistence type="predicted"/>
<keyword evidence="2" id="KW-1185">Reference proteome</keyword>
<sequence>MSSKVLPQSIATLRAILYRASSTPTKQLPLIAGQIAGSLWSCKDILSASSDSLKANSEVSTVLHRFKTSLSSLLQDRTIEGRWAAVILVKATIEAGGVEILSKSNAWARHLLSILKKPDPPTTRNLAVITLTRIFVLTWDYSNLVREITTPALPGFISTCLSNVEKERCSAHELQTVIEAFSTLAPRHPTIFRTHEAQIRSLLVRILSDTSSAADTNFHYTESHKACAQRLLVLLHHCAPKQGGSEKWDETFKATIAAAHTTCDRLFRSVVEDWRSTADVQKDLSASIVSPSEAELEGEDALGLRGWKGVYAGRERLLILLGTLRSHLQTATGGTVPVRIGLVVDLLARVFSLTVPAGAEPAKINNQISKDEREALFAVLPATHAAALELLDAMLARFGDASASFAQGLLELIIDVHRAEKSDPEVRVVAYKSVRDILELVGPSMLKEDITEFAPIMRGCGEDLLPTEDEWKTATGGIANGMLRKPQASNIDLAPQTTEASGSHPTSNPGLDTAARALLASLFTKISPFHMPRKLRVQMERTAILTRHKDALIACVMNPAKKNVRGLLQTSLLPLLAREFPDSLEVEALLRPRMPPITSNASGVRESEVDGYESEEEEEVMNGATPDDTEQADKGNDDLTSGLLNALGQNDSTAVTEQQAEDLYSATPPRTTEPDTEVSTSLPDSSGLEGHQLGIKRMASSEPTDSEASAKRLRASPVAEALANDVAAGLPGPDPATAQTALPTTVVVGTDQIKSGAGHVGTTVTTQPAPPFVPNNSYAGGDVGSDESDFEMPPLTLESDTDPEDEEEDEE</sequence>
<protein>
    <submittedName>
        <fullName evidence="1">Uncharacterized protein</fullName>
    </submittedName>
</protein>
<organism evidence="1 2">
    <name type="scientific">Vermiconidia calcicola</name>
    <dbReference type="NCBI Taxonomy" id="1690605"/>
    <lineage>
        <taxon>Eukaryota</taxon>
        <taxon>Fungi</taxon>
        <taxon>Dikarya</taxon>
        <taxon>Ascomycota</taxon>
        <taxon>Pezizomycotina</taxon>
        <taxon>Dothideomycetes</taxon>
        <taxon>Dothideomycetidae</taxon>
        <taxon>Mycosphaerellales</taxon>
        <taxon>Extremaceae</taxon>
        <taxon>Vermiconidia</taxon>
    </lineage>
</organism>
<name>A0ACC3NJN0_9PEZI</name>
<evidence type="ECO:0000313" key="1">
    <source>
        <dbReference type="EMBL" id="KAK3717834.1"/>
    </source>
</evidence>
<comment type="caution">
    <text evidence="1">The sequence shown here is derived from an EMBL/GenBank/DDBJ whole genome shotgun (WGS) entry which is preliminary data.</text>
</comment>
<dbReference type="EMBL" id="JAUTXU010000035">
    <property type="protein sequence ID" value="KAK3717834.1"/>
    <property type="molecule type" value="Genomic_DNA"/>
</dbReference>
<evidence type="ECO:0000313" key="2">
    <source>
        <dbReference type="Proteomes" id="UP001281147"/>
    </source>
</evidence>
<dbReference type="Proteomes" id="UP001281147">
    <property type="component" value="Unassembled WGS sequence"/>
</dbReference>
<gene>
    <name evidence="1" type="ORF">LTR37_005605</name>
</gene>
<reference evidence="1" key="1">
    <citation type="submission" date="2023-07" db="EMBL/GenBank/DDBJ databases">
        <title>Black Yeasts Isolated from many extreme environments.</title>
        <authorList>
            <person name="Coleine C."/>
            <person name="Stajich J.E."/>
            <person name="Selbmann L."/>
        </authorList>
    </citation>
    <scope>NUCLEOTIDE SEQUENCE</scope>
    <source>
        <strain evidence="1">CCFEE 5714</strain>
    </source>
</reference>
<accession>A0ACC3NJN0</accession>